<evidence type="ECO:0000313" key="10">
    <source>
        <dbReference type="Proteomes" id="UP000062160"/>
    </source>
</evidence>
<dbReference type="STRING" id="224999.GCA_001485475_01056"/>
<dbReference type="CDD" id="cd06261">
    <property type="entry name" value="TM_PBP2"/>
    <property type="match status" value="1"/>
</dbReference>
<dbReference type="Pfam" id="PF00528">
    <property type="entry name" value="BPD_transp_1"/>
    <property type="match status" value="1"/>
</dbReference>
<dbReference type="Proteomes" id="UP000062160">
    <property type="component" value="Unassembled WGS sequence"/>
</dbReference>
<dbReference type="EMBL" id="DF977001">
    <property type="protein sequence ID" value="GAQ25041.1"/>
    <property type="molecule type" value="Genomic_DNA"/>
</dbReference>
<dbReference type="OrthoDB" id="9773727at2"/>
<keyword evidence="6 7" id="KW-0472">Membrane</keyword>
<dbReference type="SUPFAM" id="SSF161098">
    <property type="entry name" value="MetI-like"/>
    <property type="match status" value="1"/>
</dbReference>
<feature type="transmembrane region" description="Helical" evidence="7">
    <location>
        <begin position="89"/>
        <end position="110"/>
    </location>
</feature>
<evidence type="ECO:0000256" key="6">
    <source>
        <dbReference type="ARBA" id="ARBA00023136"/>
    </source>
</evidence>
<proteinExistence type="inferred from homology"/>
<keyword evidence="4 7" id="KW-0812">Transmembrane</keyword>
<dbReference type="AlphaFoldDB" id="A0A0U9HMI6"/>
<evidence type="ECO:0000256" key="2">
    <source>
        <dbReference type="ARBA" id="ARBA00022448"/>
    </source>
</evidence>
<comment type="similarity">
    <text evidence="7">Belongs to the binding-protein-dependent transport system permease family.</text>
</comment>
<dbReference type="InterPro" id="IPR000515">
    <property type="entry name" value="MetI-like"/>
</dbReference>
<feature type="transmembrane region" description="Helical" evidence="7">
    <location>
        <begin position="163"/>
        <end position="181"/>
    </location>
</feature>
<evidence type="ECO:0000259" key="8">
    <source>
        <dbReference type="PROSITE" id="PS50928"/>
    </source>
</evidence>
<dbReference type="RefSeq" id="WP_059032453.1">
    <property type="nucleotide sequence ID" value="NZ_BSDN01000016.1"/>
</dbReference>
<organism evidence="9">
    <name type="scientific">Tepidanaerobacter syntrophicus</name>
    <dbReference type="NCBI Taxonomy" id="224999"/>
    <lineage>
        <taxon>Bacteria</taxon>
        <taxon>Bacillati</taxon>
        <taxon>Bacillota</taxon>
        <taxon>Clostridia</taxon>
        <taxon>Thermosediminibacterales</taxon>
        <taxon>Tepidanaerobacteraceae</taxon>
        <taxon>Tepidanaerobacter</taxon>
    </lineage>
</organism>
<keyword evidence="10" id="KW-1185">Reference proteome</keyword>
<sequence>MNNTIEKSQPNRRRPRFVGTRWNIKTAPYLFLLPTIIVFCVFMIYPFVSSFFMSFQELEGGKFVYVGLKNYIRLMKDSIFITALKNTTIYLLIQVPIMLVLALVIANMLNQRFLKAKGFFRVSVFLPCVTALVAYALIFKLLLNTEYGLVNYLLTSLGFPKVDWLNGPISAKISLIIALTWRWTGYNTVIMIAGLQRIPEEIYEAADIDGASSFQKFKQITIPLMKPIILFCAITSTIGTLQLFDESYILTHGGPDNATITVVHYLYNMGFRYLKFGYAAAMSYVLLIIVAILSAIQFKISGSDDL</sequence>
<dbReference type="InterPro" id="IPR051393">
    <property type="entry name" value="ABC_transporter_permease"/>
</dbReference>
<dbReference type="PANTHER" id="PTHR30193">
    <property type="entry name" value="ABC TRANSPORTER PERMEASE PROTEIN"/>
    <property type="match status" value="1"/>
</dbReference>
<keyword evidence="2 7" id="KW-0813">Transport</keyword>
<comment type="subcellular location">
    <subcellularLocation>
        <location evidence="1 7">Cell membrane</location>
        <topology evidence="1 7">Multi-pass membrane protein</topology>
    </subcellularLocation>
</comment>
<feature type="domain" description="ABC transmembrane type-1" evidence="8">
    <location>
        <begin position="84"/>
        <end position="297"/>
    </location>
</feature>
<protein>
    <submittedName>
        <fullName evidence="9">Lactose/L-arabinose transport system permease protein</fullName>
    </submittedName>
</protein>
<dbReference type="GO" id="GO:0055085">
    <property type="term" value="P:transmembrane transport"/>
    <property type="evidence" value="ECO:0007669"/>
    <property type="project" value="InterPro"/>
</dbReference>
<dbReference type="PANTHER" id="PTHR30193:SF37">
    <property type="entry name" value="INNER MEMBRANE ABC TRANSPORTER PERMEASE PROTEIN YCJO"/>
    <property type="match status" value="1"/>
</dbReference>
<evidence type="ECO:0000256" key="5">
    <source>
        <dbReference type="ARBA" id="ARBA00022989"/>
    </source>
</evidence>
<name>A0A0U9HMI6_9FIRM</name>
<evidence type="ECO:0000256" key="1">
    <source>
        <dbReference type="ARBA" id="ARBA00004651"/>
    </source>
</evidence>
<reference evidence="9" key="1">
    <citation type="journal article" date="2016" name="Genome Announc.">
        <title>Draft Genome Sequence of the Syntrophic Lactate-Degrading Bacterium Tepidanaerobacter syntrophicus JLT.</title>
        <authorList>
            <person name="Matsuura N."/>
            <person name="Ohashi A."/>
            <person name="Tourlousse D.M."/>
            <person name="Sekiguchi Y."/>
        </authorList>
    </citation>
    <scope>NUCLEOTIDE SEQUENCE [LARGE SCALE GENOMIC DNA]</scope>
    <source>
        <strain evidence="9">JL</strain>
    </source>
</reference>
<evidence type="ECO:0000256" key="3">
    <source>
        <dbReference type="ARBA" id="ARBA00022475"/>
    </source>
</evidence>
<evidence type="ECO:0000256" key="7">
    <source>
        <dbReference type="RuleBase" id="RU363032"/>
    </source>
</evidence>
<dbReference type="Gene3D" id="1.10.3720.10">
    <property type="entry name" value="MetI-like"/>
    <property type="match status" value="1"/>
</dbReference>
<dbReference type="InterPro" id="IPR035906">
    <property type="entry name" value="MetI-like_sf"/>
</dbReference>
<evidence type="ECO:0000313" key="9">
    <source>
        <dbReference type="EMBL" id="GAQ25041.1"/>
    </source>
</evidence>
<evidence type="ECO:0000256" key="4">
    <source>
        <dbReference type="ARBA" id="ARBA00022692"/>
    </source>
</evidence>
<gene>
    <name evidence="9" type="ORF">TSYNT_759</name>
</gene>
<accession>A0A0U9HMI6</accession>
<feature type="transmembrane region" description="Helical" evidence="7">
    <location>
        <begin position="276"/>
        <end position="296"/>
    </location>
</feature>
<dbReference type="GO" id="GO:0005886">
    <property type="term" value="C:plasma membrane"/>
    <property type="evidence" value="ECO:0007669"/>
    <property type="project" value="UniProtKB-SubCell"/>
</dbReference>
<feature type="transmembrane region" description="Helical" evidence="7">
    <location>
        <begin position="122"/>
        <end position="143"/>
    </location>
</feature>
<keyword evidence="3" id="KW-1003">Cell membrane</keyword>
<feature type="transmembrane region" description="Helical" evidence="7">
    <location>
        <begin position="29"/>
        <end position="48"/>
    </location>
</feature>
<keyword evidence="5 7" id="KW-1133">Transmembrane helix</keyword>
<dbReference type="PROSITE" id="PS50928">
    <property type="entry name" value="ABC_TM1"/>
    <property type="match status" value="1"/>
</dbReference>